<dbReference type="PANTHER" id="PTHR24305">
    <property type="entry name" value="CYTOCHROME P450"/>
    <property type="match status" value="1"/>
</dbReference>
<keyword evidence="7 9" id="KW-0503">Monooxygenase</keyword>
<evidence type="ECO:0000256" key="9">
    <source>
        <dbReference type="RuleBase" id="RU000461"/>
    </source>
</evidence>
<dbReference type="GO" id="GO:0020037">
    <property type="term" value="F:heme binding"/>
    <property type="evidence" value="ECO:0007669"/>
    <property type="project" value="InterPro"/>
</dbReference>
<evidence type="ECO:0000256" key="8">
    <source>
        <dbReference type="PIRSR" id="PIRSR602401-1"/>
    </source>
</evidence>
<evidence type="ECO:0000256" key="3">
    <source>
        <dbReference type="ARBA" id="ARBA00022617"/>
    </source>
</evidence>
<keyword evidence="6 8" id="KW-0408">Iron</keyword>
<keyword evidence="4 8" id="KW-0479">Metal-binding</keyword>
<dbReference type="GO" id="GO:0004497">
    <property type="term" value="F:monooxygenase activity"/>
    <property type="evidence" value="ECO:0007669"/>
    <property type="project" value="UniProtKB-KW"/>
</dbReference>
<dbReference type="Proteomes" id="UP000184330">
    <property type="component" value="Unassembled WGS sequence"/>
</dbReference>
<keyword evidence="5 9" id="KW-0560">Oxidoreductase</keyword>
<dbReference type="EMBL" id="FJOG01000002">
    <property type="protein sequence ID" value="CZR51531.1"/>
    <property type="molecule type" value="Genomic_DNA"/>
</dbReference>
<dbReference type="GO" id="GO:0016705">
    <property type="term" value="F:oxidoreductase activity, acting on paired donors, with incorporation or reduction of molecular oxygen"/>
    <property type="evidence" value="ECO:0007669"/>
    <property type="project" value="InterPro"/>
</dbReference>
<dbReference type="PRINTS" id="PR00463">
    <property type="entry name" value="EP450I"/>
</dbReference>
<feature type="binding site" description="axial binding residue" evidence="8">
    <location>
        <position position="474"/>
    </location>
    <ligand>
        <name>heme</name>
        <dbReference type="ChEBI" id="CHEBI:30413"/>
    </ligand>
    <ligandPart>
        <name>Fe</name>
        <dbReference type="ChEBI" id="CHEBI:18248"/>
    </ligandPart>
</feature>
<keyword evidence="10" id="KW-0472">Membrane</keyword>
<evidence type="ECO:0000313" key="11">
    <source>
        <dbReference type="EMBL" id="CZR51531.1"/>
    </source>
</evidence>
<comment type="similarity">
    <text evidence="2 9">Belongs to the cytochrome P450 family.</text>
</comment>
<keyword evidence="10" id="KW-0812">Transmembrane</keyword>
<dbReference type="PANTHER" id="PTHR24305:SF29">
    <property type="entry name" value="BENZOATE-PARA-HYDROXYLASE"/>
    <property type="match status" value="1"/>
</dbReference>
<dbReference type="Pfam" id="PF00067">
    <property type="entry name" value="p450"/>
    <property type="match status" value="1"/>
</dbReference>
<gene>
    <name evidence="11" type="ORF">PAC_01408</name>
</gene>
<evidence type="ECO:0000256" key="1">
    <source>
        <dbReference type="ARBA" id="ARBA00001971"/>
    </source>
</evidence>
<name>A0A1L7WFI3_9HELO</name>
<dbReference type="InterPro" id="IPR001128">
    <property type="entry name" value="Cyt_P450"/>
</dbReference>
<comment type="cofactor">
    <cofactor evidence="1 8">
        <name>heme</name>
        <dbReference type="ChEBI" id="CHEBI:30413"/>
    </cofactor>
</comment>
<keyword evidence="3 8" id="KW-0349">Heme</keyword>
<protein>
    <submittedName>
        <fullName evidence="11">Related to cytochrome P450 67</fullName>
    </submittedName>
</protein>
<evidence type="ECO:0000313" key="12">
    <source>
        <dbReference type="Proteomes" id="UP000184330"/>
    </source>
</evidence>
<keyword evidence="12" id="KW-1185">Reference proteome</keyword>
<dbReference type="AlphaFoldDB" id="A0A1L7WFI3"/>
<evidence type="ECO:0000256" key="2">
    <source>
        <dbReference type="ARBA" id="ARBA00010617"/>
    </source>
</evidence>
<dbReference type="PRINTS" id="PR00385">
    <property type="entry name" value="P450"/>
</dbReference>
<evidence type="ECO:0000256" key="7">
    <source>
        <dbReference type="ARBA" id="ARBA00023033"/>
    </source>
</evidence>
<accession>A0A1L7WFI3</accession>
<dbReference type="OrthoDB" id="1470350at2759"/>
<dbReference type="InterPro" id="IPR002401">
    <property type="entry name" value="Cyt_P450_E_grp-I"/>
</dbReference>
<feature type="transmembrane region" description="Helical" evidence="10">
    <location>
        <begin position="12"/>
        <end position="32"/>
    </location>
</feature>
<dbReference type="GO" id="GO:0005506">
    <property type="term" value="F:iron ion binding"/>
    <property type="evidence" value="ECO:0007669"/>
    <property type="project" value="InterPro"/>
</dbReference>
<dbReference type="STRING" id="576137.A0A1L7WFI3"/>
<dbReference type="SUPFAM" id="SSF48264">
    <property type="entry name" value="Cytochrome P450"/>
    <property type="match status" value="1"/>
</dbReference>
<dbReference type="CDD" id="cd11061">
    <property type="entry name" value="CYP67-like"/>
    <property type="match status" value="1"/>
</dbReference>
<keyword evidence="10" id="KW-1133">Transmembrane helix</keyword>
<dbReference type="InterPro" id="IPR017972">
    <property type="entry name" value="Cyt_P450_CS"/>
</dbReference>
<dbReference type="PROSITE" id="PS00086">
    <property type="entry name" value="CYTOCHROME_P450"/>
    <property type="match status" value="1"/>
</dbReference>
<evidence type="ECO:0000256" key="5">
    <source>
        <dbReference type="ARBA" id="ARBA00023002"/>
    </source>
</evidence>
<evidence type="ECO:0000256" key="10">
    <source>
        <dbReference type="SAM" id="Phobius"/>
    </source>
</evidence>
<reference evidence="11 12" key="1">
    <citation type="submission" date="2016-03" db="EMBL/GenBank/DDBJ databases">
        <authorList>
            <person name="Ploux O."/>
        </authorList>
    </citation>
    <scope>NUCLEOTIDE SEQUENCE [LARGE SCALE GENOMIC DNA]</scope>
    <source>
        <strain evidence="11 12">UAMH 11012</strain>
    </source>
</reference>
<proteinExistence type="inferred from homology"/>
<evidence type="ECO:0000256" key="6">
    <source>
        <dbReference type="ARBA" id="ARBA00023004"/>
    </source>
</evidence>
<sequence>MSILESISNAALNVPFWALGGIFFLLSASFWLHPYFQNVNGLNRFPGPLVGKFSDFWMLLQARKHRISLTIHEQHQKHGDFVRVAPNHVSVAHPDSIRDVMGHGNGFLKSDFYYAFDNIQDNIFTTRDRAKHSRKRKIVAHMFSPKSMLGFESYITKALAVYGHQMEELVEHGKAGVYVELGKTDQEIAKRQRKGEAAFDAAKWSAFLAFDIIGDLAFGSSFGFTAAGYDKMGFIVKLRDRGEWCATVGQMPWIKTWTPYFFFDPFFSTGSKAAAALGKIGIAAVDKRKADGAEQGRKDILHYLFAASDPDTGASLPDNEIKAEALTQLIAGSDTTGNTITHLIDMMMLHPAKLAKLQEELDTAFPSPLPPDWVAEWGECKDLPYVNGVICETLRLRTTVSVGLPRVVSKGGMKVCGEFFEEGTVLSTPTYTTHRDSRVWGSNALDFVPERWEGKNKAELEKAFLGFSYGPRACIGRNVAFMELKKTVATLFRRFEYRRVFLDDGSEIREGFHYKVQELPVFVHKRS</sequence>
<dbReference type="InterPro" id="IPR050121">
    <property type="entry name" value="Cytochrome_P450_monoxygenase"/>
</dbReference>
<dbReference type="Gene3D" id="1.10.630.10">
    <property type="entry name" value="Cytochrome P450"/>
    <property type="match status" value="1"/>
</dbReference>
<evidence type="ECO:0000256" key="4">
    <source>
        <dbReference type="ARBA" id="ARBA00022723"/>
    </source>
</evidence>
<dbReference type="InterPro" id="IPR036396">
    <property type="entry name" value="Cyt_P450_sf"/>
</dbReference>
<organism evidence="11 12">
    <name type="scientific">Phialocephala subalpina</name>
    <dbReference type="NCBI Taxonomy" id="576137"/>
    <lineage>
        <taxon>Eukaryota</taxon>
        <taxon>Fungi</taxon>
        <taxon>Dikarya</taxon>
        <taxon>Ascomycota</taxon>
        <taxon>Pezizomycotina</taxon>
        <taxon>Leotiomycetes</taxon>
        <taxon>Helotiales</taxon>
        <taxon>Mollisiaceae</taxon>
        <taxon>Phialocephala</taxon>
        <taxon>Phialocephala fortinii species complex</taxon>
    </lineage>
</organism>